<gene>
    <name evidence="11" type="ORF">F3Y22_tig00111342pilonHSYRG00177</name>
</gene>
<dbReference type="Proteomes" id="UP000436088">
    <property type="component" value="Unassembled WGS sequence"/>
</dbReference>
<dbReference type="EMBL" id="VEPZ02001315">
    <property type="protein sequence ID" value="KAE8681116.1"/>
    <property type="molecule type" value="Genomic_DNA"/>
</dbReference>
<dbReference type="GO" id="GO:0005886">
    <property type="term" value="C:plasma membrane"/>
    <property type="evidence" value="ECO:0007669"/>
    <property type="project" value="UniProtKB-SubCell"/>
</dbReference>
<name>A0A6A2YP43_HIBSY</name>
<accession>A0A6A2YP43</accession>
<dbReference type="Pfam" id="PF13855">
    <property type="entry name" value="LRR_8"/>
    <property type="match status" value="1"/>
</dbReference>
<comment type="subcellular location">
    <subcellularLocation>
        <location evidence="1">Cell membrane</location>
        <topology evidence="1">Single-pass type I membrane protein</topology>
    </subcellularLocation>
</comment>
<evidence type="ECO:0000256" key="1">
    <source>
        <dbReference type="ARBA" id="ARBA00004251"/>
    </source>
</evidence>
<sequence>MFQEDKREQVHVNSSWLVLSNNNLTGSIPDPVSELVNLTLLDLSSNNLSGSFELDKLSRFGKLQHLYLSDNTLLSFTSASNANYSSPDLSTLNLSSCNTSEFPNFVSNLPATTFDEQEADSEFGLVWKTVMMSYGCGVVLGFSAGYIMMEIRKPKWLVGMVQRAGYH</sequence>
<protein>
    <submittedName>
        <fullName evidence="11">Uncharacterized protein</fullName>
    </submittedName>
</protein>
<comment type="caution">
    <text evidence="11">The sequence shown here is derived from an EMBL/GenBank/DDBJ whole genome shotgun (WGS) entry which is preliminary data.</text>
</comment>
<evidence type="ECO:0000256" key="7">
    <source>
        <dbReference type="ARBA" id="ARBA00022989"/>
    </source>
</evidence>
<dbReference type="PANTHER" id="PTHR27004:SF203">
    <property type="entry name" value="LEUCINE-RICH REPEAT-CONTAINING N-TERMINAL PLANT-TYPE DOMAIN-CONTAINING PROTEIN"/>
    <property type="match status" value="1"/>
</dbReference>
<keyword evidence="12" id="KW-1185">Reference proteome</keyword>
<keyword evidence="8" id="KW-0472">Membrane</keyword>
<dbReference type="PANTHER" id="PTHR27004">
    <property type="entry name" value="RECEPTOR-LIKE PROTEIN 12 ISOFORM X1"/>
    <property type="match status" value="1"/>
</dbReference>
<evidence type="ECO:0000256" key="4">
    <source>
        <dbReference type="ARBA" id="ARBA00022614"/>
    </source>
</evidence>
<evidence type="ECO:0000256" key="6">
    <source>
        <dbReference type="ARBA" id="ARBA00022737"/>
    </source>
</evidence>
<dbReference type="PROSITE" id="PS51450">
    <property type="entry name" value="LRR"/>
    <property type="match status" value="1"/>
</dbReference>
<organism evidence="11 12">
    <name type="scientific">Hibiscus syriacus</name>
    <name type="common">Rose of Sharon</name>
    <dbReference type="NCBI Taxonomy" id="106335"/>
    <lineage>
        <taxon>Eukaryota</taxon>
        <taxon>Viridiplantae</taxon>
        <taxon>Streptophyta</taxon>
        <taxon>Embryophyta</taxon>
        <taxon>Tracheophyta</taxon>
        <taxon>Spermatophyta</taxon>
        <taxon>Magnoliopsida</taxon>
        <taxon>eudicotyledons</taxon>
        <taxon>Gunneridae</taxon>
        <taxon>Pentapetalae</taxon>
        <taxon>rosids</taxon>
        <taxon>malvids</taxon>
        <taxon>Malvales</taxon>
        <taxon>Malvaceae</taxon>
        <taxon>Malvoideae</taxon>
        <taxon>Hibiscus</taxon>
    </lineage>
</organism>
<evidence type="ECO:0000256" key="9">
    <source>
        <dbReference type="ARBA" id="ARBA00023170"/>
    </source>
</evidence>
<keyword evidence="9" id="KW-0675">Receptor</keyword>
<keyword evidence="6" id="KW-0677">Repeat</keyword>
<evidence type="ECO:0000256" key="5">
    <source>
        <dbReference type="ARBA" id="ARBA00022692"/>
    </source>
</evidence>
<evidence type="ECO:0000313" key="11">
    <source>
        <dbReference type="EMBL" id="KAE8681116.1"/>
    </source>
</evidence>
<dbReference type="SUPFAM" id="SSF52058">
    <property type="entry name" value="L domain-like"/>
    <property type="match status" value="1"/>
</dbReference>
<keyword evidence="7" id="KW-1133">Transmembrane helix</keyword>
<evidence type="ECO:0000256" key="3">
    <source>
        <dbReference type="ARBA" id="ARBA00022475"/>
    </source>
</evidence>
<dbReference type="Gene3D" id="3.80.10.10">
    <property type="entry name" value="Ribonuclease Inhibitor"/>
    <property type="match status" value="1"/>
</dbReference>
<keyword evidence="5" id="KW-0812">Transmembrane</keyword>
<proteinExistence type="inferred from homology"/>
<evidence type="ECO:0000256" key="10">
    <source>
        <dbReference type="ARBA" id="ARBA00023180"/>
    </source>
</evidence>
<keyword evidence="10" id="KW-0325">Glycoprotein</keyword>
<evidence type="ECO:0000256" key="8">
    <source>
        <dbReference type="ARBA" id="ARBA00023136"/>
    </source>
</evidence>
<keyword evidence="4" id="KW-0433">Leucine-rich repeat</keyword>
<reference evidence="11" key="1">
    <citation type="submission" date="2019-09" db="EMBL/GenBank/DDBJ databases">
        <title>Draft genome information of white flower Hibiscus syriacus.</title>
        <authorList>
            <person name="Kim Y.-M."/>
        </authorList>
    </citation>
    <scope>NUCLEOTIDE SEQUENCE [LARGE SCALE GENOMIC DNA]</scope>
    <source>
        <strain evidence="11">YM2019G1</strain>
    </source>
</reference>
<dbReference type="InterPro" id="IPR032675">
    <property type="entry name" value="LRR_dom_sf"/>
</dbReference>
<evidence type="ECO:0000313" key="12">
    <source>
        <dbReference type="Proteomes" id="UP000436088"/>
    </source>
</evidence>
<evidence type="ECO:0000256" key="2">
    <source>
        <dbReference type="ARBA" id="ARBA00009592"/>
    </source>
</evidence>
<comment type="similarity">
    <text evidence="2">Belongs to the RLP family.</text>
</comment>
<dbReference type="InterPro" id="IPR001611">
    <property type="entry name" value="Leu-rich_rpt"/>
</dbReference>
<dbReference type="AlphaFoldDB" id="A0A6A2YP43"/>
<keyword evidence="3" id="KW-1003">Cell membrane</keyword>